<dbReference type="RefSeq" id="WP_268612320.1">
    <property type="nucleotide sequence ID" value="NZ_CP113797.1"/>
</dbReference>
<dbReference type="EMBL" id="CP113797">
    <property type="protein sequence ID" value="WAL62168.1"/>
    <property type="molecule type" value="Genomic_DNA"/>
</dbReference>
<feature type="compositionally biased region" description="Low complexity" evidence="1">
    <location>
        <begin position="32"/>
        <end position="49"/>
    </location>
</feature>
<evidence type="ECO:0000313" key="3">
    <source>
        <dbReference type="Proteomes" id="UP001163152"/>
    </source>
</evidence>
<accession>A0A9E8ZJ06</accession>
<gene>
    <name evidence="2" type="ORF">OXH18_09325</name>
</gene>
<dbReference type="Proteomes" id="UP001163152">
    <property type="component" value="Chromosome"/>
</dbReference>
<name>A0A9E8ZJ06_9CYAN</name>
<proteinExistence type="predicted"/>
<organism evidence="2 3">
    <name type="scientific">Thermocoleostomius sinensis A174</name>
    <dbReference type="NCBI Taxonomy" id="2016057"/>
    <lineage>
        <taxon>Bacteria</taxon>
        <taxon>Bacillati</taxon>
        <taxon>Cyanobacteriota</taxon>
        <taxon>Cyanophyceae</taxon>
        <taxon>Oculatellales</taxon>
        <taxon>Oculatellaceae</taxon>
        <taxon>Thermocoleostomius</taxon>
    </lineage>
</organism>
<protein>
    <submittedName>
        <fullName evidence="2">Uncharacterized protein</fullName>
    </submittedName>
</protein>
<dbReference type="KEGG" id="tsin:OXH18_09325"/>
<evidence type="ECO:0000313" key="2">
    <source>
        <dbReference type="EMBL" id="WAL62168.1"/>
    </source>
</evidence>
<evidence type="ECO:0000256" key="1">
    <source>
        <dbReference type="SAM" id="MobiDB-lite"/>
    </source>
</evidence>
<dbReference type="AlphaFoldDB" id="A0A9E8ZJ06"/>
<feature type="region of interest" description="Disordered" evidence="1">
    <location>
        <begin position="29"/>
        <end position="56"/>
    </location>
</feature>
<sequence length="219" mass="24417">MNYYHLGGAILWLWLSLVGCRLIEPQTRQPNTTATDATETSSASSTITETTDRLSSEATVSTMVAQFHRDPNNPNLLRDYDPTAPIPATGQTTIRGSIRNLNTNRMIAECPADSAPYAYAESTNHRVQICSAEFDPWLPKYFMGQSKDGSSDIRITNEELESAQQLVFNNGDRTYALSGSRDRAGDTNVYLEIRNPDGTTYAEALLYFYEQTDRPVPET</sequence>
<reference evidence="2" key="1">
    <citation type="submission" date="2022-12" db="EMBL/GenBank/DDBJ databases">
        <title>Polyphasic identification of a Novel Hot-Spring Cyanobacterium Ocullathermofonsia sinensis gen nov. sp. nov. and Genomic Insights on its Adaptations to the Thermal Habitat.</title>
        <authorList>
            <person name="Daroch M."/>
            <person name="Tang J."/>
            <person name="Jiang Y."/>
        </authorList>
    </citation>
    <scope>NUCLEOTIDE SEQUENCE</scope>
    <source>
        <strain evidence="2">PKUAC-SCTA174</strain>
    </source>
</reference>
<keyword evidence="3" id="KW-1185">Reference proteome</keyword>